<dbReference type="Proteomes" id="UP000228568">
    <property type="component" value="Unassembled WGS sequence"/>
</dbReference>
<dbReference type="InterPro" id="IPR012337">
    <property type="entry name" value="RNaseH-like_sf"/>
</dbReference>
<comment type="subcellular location">
    <subcellularLocation>
        <location evidence="5">Cytoplasm</location>
    </subcellularLocation>
</comment>
<organism evidence="7 8">
    <name type="scientific">Candidatus Magasanikbacteria bacterium CG_4_10_14_0_2_um_filter_37_12</name>
    <dbReference type="NCBI Taxonomy" id="1974637"/>
    <lineage>
        <taxon>Bacteria</taxon>
        <taxon>Candidatus Magasanikiibacteriota</taxon>
    </lineage>
</organism>
<keyword evidence="2 5" id="KW-0690">Ribosome biogenesis</keyword>
<dbReference type="Pfam" id="PF03652">
    <property type="entry name" value="RuvX"/>
    <property type="match status" value="1"/>
</dbReference>
<dbReference type="GO" id="GO:0016788">
    <property type="term" value="F:hydrolase activity, acting on ester bonds"/>
    <property type="evidence" value="ECO:0007669"/>
    <property type="project" value="UniProtKB-UniRule"/>
</dbReference>
<reference evidence="8" key="1">
    <citation type="submission" date="2017-09" db="EMBL/GenBank/DDBJ databases">
        <title>Depth-based differentiation of microbial function through sediment-hosted aquifers and enrichment of novel symbionts in the deep terrestrial subsurface.</title>
        <authorList>
            <person name="Probst A.J."/>
            <person name="Ladd B."/>
            <person name="Jarett J.K."/>
            <person name="Geller-Mcgrath D.E."/>
            <person name="Sieber C.M.K."/>
            <person name="Emerson J.B."/>
            <person name="Anantharaman K."/>
            <person name="Thomas B.C."/>
            <person name="Malmstrom R."/>
            <person name="Stieglmeier M."/>
            <person name="Klingl A."/>
            <person name="Woyke T."/>
            <person name="Ryan C.M."/>
            <person name="Banfield J.F."/>
        </authorList>
    </citation>
    <scope>NUCLEOTIDE SEQUENCE [LARGE SCALE GENOMIC DNA]</scope>
</reference>
<evidence type="ECO:0000313" key="8">
    <source>
        <dbReference type="Proteomes" id="UP000228568"/>
    </source>
</evidence>
<comment type="similarity">
    <text evidence="5">Belongs to the YqgF HJR family.</text>
</comment>
<evidence type="ECO:0000256" key="3">
    <source>
        <dbReference type="ARBA" id="ARBA00022722"/>
    </source>
</evidence>
<keyword evidence="3 5" id="KW-0540">Nuclease</keyword>
<dbReference type="NCBIfam" id="TIGR00250">
    <property type="entry name" value="RNAse_H_YqgF"/>
    <property type="match status" value="1"/>
</dbReference>
<dbReference type="EC" id="3.1.-.-" evidence="5"/>
<comment type="caution">
    <text evidence="7">The sequence shown here is derived from an EMBL/GenBank/DDBJ whole genome shotgun (WGS) entry which is preliminary data.</text>
</comment>
<dbReference type="GO" id="GO:0004518">
    <property type="term" value="F:nuclease activity"/>
    <property type="evidence" value="ECO:0007669"/>
    <property type="project" value="UniProtKB-KW"/>
</dbReference>
<evidence type="ECO:0000259" key="6">
    <source>
        <dbReference type="SMART" id="SM00732"/>
    </source>
</evidence>
<evidence type="ECO:0000313" key="7">
    <source>
        <dbReference type="EMBL" id="PIZ95144.1"/>
    </source>
</evidence>
<dbReference type="PANTHER" id="PTHR33317:SF4">
    <property type="entry name" value="POLYNUCLEOTIDYL TRANSFERASE, RIBONUCLEASE H-LIKE SUPERFAMILY PROTEIN"/>
    <property type="match status" value="1"/>
</dbReference>
<dbReference type="InterPro" id="IPR037027">
    <property type="entry name" value="YqgF/RNaseH-like_dom_sf"/>
</dbReference>
<dbReference type="AlphaFoldDB" id="A0A2M7V8M6"/>
<dbReference type="Gene3D" id="3.30.420.140">
    <property type="entry name" value="YqgF/RNase H-like domain"/>
    <property type="match status" value="1"/>
</dbReference>
<evidence type="ECO:0000256" key="2">
    <source>
        <dbReference type="ARBA" id="ARBA00022517"/>
    </source>
</evidence>
<comment type="function">
    <text evidence="5">Could be a nuclease involved in processing of the 5'-end of pre-16S rRNA.</text>
</comment>
<dbReference type="SUPFAM" id="SSF53098">
    <property type="entry name" value="Ribonuclease H-like"/>
    <property type="match status" value="1"/>
</dbReference>
<dbReference type="GO" id="GO:0005829">
    <property type="term" value="C:cytosol"/>
    <property type="evidence" value="ECO:0007669"/>
    <property type="project" value="TreeGrafter"/>
</dbReference>
<name>A0A2M7V8M6_9BACT</name>
<dbReference type="InterPro" id="IPR005227">
    <property type="entry name" value="YqgF"/>
</dbReference>
<dbReference type="InterPro" id="IPR006641">
    <property type="entry name" value="YqgF/RNaseH-like_dom"/>
</dbReference>
<dbReference type="PANTHER" id="PTHR33317">
    <property type="entry name" value="POLYNUCLEOTIDYL TRANSFERASE, RIBONUCLEASE H-LIKE SUPERFAMILY PROTEIN"/>
    <property type="match status" value="1"/>
</dbReference>
<dbReference type="SMART" id="SM00732">
    <property type="entry name" value="YqgFc"/>
    <property type="match status" value="1"/>
</dbReference>
<keyword evidence="4 5" id="KW-0378">Hydrolase</keyword>
<protein>
    <recommendedName>
        <fullName evidence="5">Putative pre-16S rRNA nuclease</fullName>
        <ecNumber evidence="5">3.1.-.-</ecNumber>
    </recommendedName>
</protein>
<dbReference type="EMBL" id="PFPK01000019">
    <property type="protein sequence ID" value="PIZ95144.1"/>
    <property type="molecule type" value="Genomic_DNA"/>
</dbReference>
<evidence type="ECO:0000256" key="1">
    <source>
        <dbReference type="ARBA" id="ARBA00022490"/>
    </source>
</evidence>
<gene>
    <name evidence="7" type="ORF">COX81_01620</name>
</gene>
<keyword evidence="1 5" id="KW-0963">Cytoplasm</keyword>
<dbReference type="CDD" id="cd16964">
    <property type="entry name" value="YqgF"/>
    <property type="match status" value="1"/>
</dbReference>
<dbReference type="HAMAP" id="MF_00651">
    <property type="entry name" value="Nuclease_YqgF"/>
    <property type="match status" value="1"/>
</dbReference>
<evidence type="ECO:0000256" key="5">
    <source>
        <dbReference type="HAMAP-Rule" id="MF_00651"/>
    </source>
</evidence>
<evidence type="ECO:0000256" key="4">
    <source>
        <dbReference type="ARBA" id="ARBA00022801"/>
    </source>
</evidence>
<feature type="domain" description="YqgF/RNase H-like" evidence="6">
    <location>
        <begin position="1"/>
        <end position="101"/>
    </location>
</feature>
<proteinExistence type="inferred from homology"/>
<dbReference type="GO" id="GO:0000967">
    <property type="term" value="P:rRNA 5'-end processing"/>
    <property type="evidence" value="ECO:0007669"/>
    <property type="project" value="UniProtKB-UniRule"/>
</dbReference>
<accession>A0A2M7V8M6</accession>
<sequence length="128" mass="14277">MNILAIDYGKKRIGLAWMQEGLDVVLPFGTIVEEKGKTSKEKLLSLIKEECIEKIVIGLPLGLDGKENDNTKKVRDFVEELKKEINISVEFIDERFSSLGADAMGGSVSRDEKAAMLILQSYLDKNSQ</sequence>